<sequence length="157" mass="17770">MAGTEKRPYRSVWQDFDDLMAEMESRFQSMLGGISSRGEEVRGRMMPSIRADFRVDVRDHEDEVIVVADLPGVEKESVNVRLLDPHHLEISSVRSGAAEEHVEDFYVRERTYGTMSRMVVLPVEVTDQNSAASFKNGVLEVRMRKAPTEVGTSIPIE</sequence>
<reference evidence="4 5" key="1">
    <citation type="journal article" date="2015" name="Int. J. Syst. Evol. Microbiol.">
        <title>Methanoculleus taiwanensis sp. nov., a methanogen isolated from deep marine sediment at the deformation front area near Taiwan.</title>
        <authorList>
            <person name="Weng C.Y."/>
            <person name="Chen S.C."/>
            <person name="Lai M.C."/>
            <person name="Wu S.Y."/>
            <person name="Lin S."/>
            <person name="Yang T.F."/>
            <person name="Chen P.C."/>
        </authorList>
    </citation>
    <scope>NUCLEOTIDE SEQUENCE [LARGE SCALE GENOMIC DNA]</scope>
    <source>
        <strain evidence="4 5">CYW4</strain>
    </source>
</reference>
<evidence type="ECO:0000313" key="4">
    <source>
        <dbReference type="EMBL" id="RXE57241.1"/>
    </source>
</evidence>
<dbReference type="RefSeq" id="WP_128693025.1">
    <property type="nucleotide sequence ID" value="NZ_LHQS01000001.1"/>
</dbReference>
<accession>A0A498H2F2</accession>
<comment type="similarity">
    <text evidence="1 2">Belongs to the small heat shock protein (HSP20) family.</text>
</comment>
<dbReference type="EMBL" id="LHQS01000001">
    <property type="protein sequence ID" value="RXE57241.1"/>
    <property type="molecule type" value="Genomic_DNA"/>
</dbReference>
<dbReference type="AlphaFoldDB" id="A0A498H2F2"/>
<organism evidence="4 5">
    <name type="scientific">Methanoculleus taiwanensis</name>
    <dbReference type="NCBI Taxonomy" id="1550565"/>
    <lineage>
        <taxon>Archaea</taxon>
        <taxon>Methanobacteriati</taxon>
        <taxon>Methanobacteriota</taxon>
        <taxon>Stenosarchaea group</taxon>
        <taxon>Methanomicrobia</taxon>
        <taxon>Methanomicrobiales</taxon>
        <taxon>Methanomicrobiaceae</taxon>
        <taxon>Methanoculleus</taxon>
    </lineage>
</organism>
<keyword evidence="5" id="KW-1185">Reference proteome</keyword>
<proteinExistence type="inferred from homology"/>
<dbReference type="Proteomes" id="UP000290932">
    <property type="component" value="Unassembled WGS sequence"/>
</dbReference>
<name>A0A498H2F2_9EURY</name>
<gene>
    <name evidence="4" type="ORF">ABH15_03820</name>
</gene>
<evidence type="ECO:0000259" key="3">
    <source>
        <dbReference type="PROSITE" id="PS01031"/>
    </source>
</evidence>
<dbReference type="Gene3D" id="2.60.40.790">
    <property type="match status" value="1"/>
</dbReference>
<dbReference type="PANTHER" id="PTHR11527">
    <property type="entry name" value="HEAT-SHOCK PROTEIN 20 FAMILY MEMBER"/>
    <property type="match status" value="1"/>
</dbReference>
<dbReference type="OrthoDB" id="198277at2157"/>
<dbReference type="InterPro" id="IPR002068">
    <property type="entry name" value="A-crystallin/Hsp20_dom"/>
</dbReference>
<evidence type="ECO:0000313" key="5">
    <source>
        <dbReference type="Proteomes" id="UP000290932"/>
    </source>
</evidence>
<dbReference type="PROSITE" id="PS01031">
    <property type="entry name" value="SHSP"/>
    <property type="match status" value="1"/>
</dbReference>
<evidence type="ECO:0000256" key="2">
    <source>
        <dbReference type="RuleBase" id="RU003616"/>
    </source>
</evidence>
<protein>
    <submittedName>
        <fullName evidence="4">Heat-shock protein Hsp20</fullName>
    </submittedName>
</protein>
<evidence type="ECO:0000256" key="1">
    <source>
        <dbReference type="PROSITE-ProRule" id="PRU00285"/>
    </source>
</evidence>
<dbReference type="Pfam" id="PF00011">
    <property type="entry name" value="HSP20"/>
    <property type="match status" value="1"/>
</dbReference>
<dbReference type="InterPro" id="IPR031107">
    <property type="entry name" value="Small_HSP"/>
</dbReference>
<dbReference type="InterPro" id="IPR008978">
    <property type="entry name" value="HSP20-like_chaperone"/>
</dbReference>
<comment type="caution">
    <text evidence="4">The sequence shown here is derived from an EMBL/GenBank/DDBJ whole genome shotgun (WGS) entry which is preliminary data.</text>
</comment>
<feature type="domain" description="SHSP" evidence="3">
    <location>
        <begin position="44"/>
        <end position="157"/>
    </location>
</feature>
<dbReference type="CDD" id="cd06464">
    <property type="entry name" value="ACD_sHsps-like"/>
    <property type="match status" value="1"/>
</dbReference>
<dbReference type="SUPFAM" id="SSF49764">
    <property type="entry name" value="HSP20-like chaperones"/>
    <property type="match status" value="1"/>
</dbReference>